<dbReference type="RefSeq" id="WP_266122283.1">
    <property type="nucleotide sequence ID" value="NZ_JAJHNU010000001.1"/>
</dbReference>
<reference evidence="1" key="1">
    <citation type="submission" date="2021-11" db="EMBL/GenBank/DDBJ databases">
        <title>Draft genome sequence of Alcaligenes endophyticus type strain CCUG 75668T.</title>
        <authorList>
            <person name="Salva-Serra F."/>
            <person name="Duran R.E."/>
            <person name="Seeger M."/>
            <person name="Moore E.R.B."/>
            <person name="Jaen-Luchoro D."/>
        </authorList>
    </citation>
    <scope>NUCLEOTIDE SEQUENCE</scope>
    <source>
        <strain evidence="1">CCUG 75668</strain>
    </source>
</reference>
<name>A0ABT8EGM0_9BURK</name>
<proteinExistence type="predicted"/>
<accession>A0ABT8EGM0</accession>
<dbReference type="EMBL" id="JAJHNU010000001">
    <property type="protein sequence ID" value="MDN4120400.1"/>
    <property type="molecule type" value="Genomic_DNA"/>
</dbReference>
<sequence length="146" mass="16090">MHFLFQLLRLQASFCPLLARAALVLCLGLSGVFTPLAHADAVPSHWIGYATLASQQLEDRLSNTEEAHVVQLQDWLRKSQDVTRSVVVAIWIKPNGRVSQLEFAPLTNAAVNQALHELLSSTEFSEPPPADMPQPLRLRLGLGLSD</sequence>
<dbReference type="Pfam" id="PF13103">
    <property type="entry name" value="TonB_2"/>
    <property type="match status" value="1"/>
</dbReference>
<keyword evidence="2" id="KW-1185">Reference proteome</keyword>
<protein>
    <submittedName>
        <fullName evidence="1">TonB C-terminal domain-containing protein</fullName>
    </submittedName>
</protein>
<dbReference type="Proteomes" id="UP001168613">
    <property type="component" value="Unassembled WGS sequence"/>
</dbReference>
<organism evidence="1 2">
    <name type="scientific">Alcaligenes endophyticus</name>
    <dbReference type="NCBI Taxonomy" id="1929088"/>
    <lineage>
        <taxon>Bacteria</taxon>
        <taxon>Pseudomonadati</taxon>
        <taxon>Pseudomonadota</taxon>
        <taxon>Betaproteobacteria</taxon>
        <taxon>Burkholderiales</taxon>
        <taxon>Alcaligenaceae</taxon>
        <taxon>Alcaligenes</taxon>
    </lineage>
</organism>
<gene>
    <name evidence="1" type="ORF">LMS43_03750</name>
</gene>
<evidence type="ECO:0000313" key="1">
    <source>
        <dbReference type="EMBL" id="MDN4120400.1"/>
    </source>
</evidence>
<comment type="caution">
    <text evidence="1">The sequence shown here is derived from an EMBL/GenBank/DDBJ whole genome shotgun (WGS) entry which is preliminary data.</text>
</comment>
<evidence type="ECO:0000313" key="2">
    <source>
        <dbReference type="Proteomes" id="UP001168613"/>
    </source>
</evidence>